<dbReference type="Gene3D" id="3.40.30.10">
    <property type="entry name" value="Glutaredoxin"/>
    <property type="match status" value="1"/>
</dbReference>
<dbReference type="AlphaFoldDB" id="S8BYS0"/>
<dbReference type="PANTHER" id="PTHR45669:SF17">
    <property type="entry name" value="GLUTAREDOXIN DOMAIN-CONTAINING PROTEIN"/>
    <property type="match status" value="1"/>
</dbReference>
<evidence type="ECO:0000313" key="4">
    <source>
        <dbReference type="Proteomes" id="UP000015453"/>
    </source>
</evidence>
<feature type="non-terminal residue" evidence="3">
    <location>
        <position position="215"/>
    </location>
</feature>
<dbReference type="Pfam" id="PF23733">
    <property type="entry name" value="GRXCR1-2_C"/>
    <property type="match status" value="1"/>
</dbReference>
<dbReference type="CDD" id="cd03031">
    <property type="entry name" value="GRX_GRX_like"/>
    <property type="match status" value="1"/>
</dbReference>
<comment type="caution">
    <text evidence="3">The sequence shown here is derived from an EMBL/GenBank/DDBJ whole genome shotgun (WGS) entry which is preliminary data.</text>
</comment>
<dbReference type="InterPro" id="IPR036249">
    <property type="entry name" value="Thioredoxin-like_sf"/>
</dbReference>
<evidence type="ECO:0000313" key="3">
    <source>
        <dbReference type="EMBL" id="EPS59730.1"/>
    </source>
</evidence>
<feature type="non-terminal residue" evidence="3">
    <location>
        <position position="1"/>
    </location>
</feature>
<dbReference type="EMBL" id="AUSU01008125">
    <property type="protein sequence ID" value="EPS59730.1"/>
    <property type="molecule type" value="Genomic_DNA"/>
</dbReference>
<sequence length="215" mass="23592">GRTLKGKVWKLCSIFEAPPKKTPPSATAPPDPPPSPAPPAKLLLPAPASSPPPEPTSSPSPFRLPGTEDRVVIYFTSLRGIRKTFHDCHSIRNIFRGLGTNLDERDISMDAGYRRELQKVLGESNVPLPQVFIKGKYIGNADVIGQLVESGELVRLIKGLPLKPQKPCEACNDFRFMPCTHCDGSRKVYDEDDDQAKRCGECNENGLVKCPLCNT</sequence>
<dbReference type="PANTHER" id="PTHR45669">
    <property type="entry name" value="GLUTAREDOXIN DOMAIN-CONTAINING CYSTEINE-RICH PROTEIN CG12206-RELATED"/>
    <property type="match status" value="1"/>
</dbReference>
<feature type="compositionally biased region" description="Pro residues" evidence="1">
    <location>
        <begin position="20"/>
        <end position="39"/>
    </location>
</feature>
<accession>S8BYS0</accession>
<dbReference type="InterPro" id="IPR002109">
    <property type="entry name" value="Glutaredoxin"/>
</dbReference>
<protein>
    <recommendedName>
        <fullName evidence="2">Glutaredoxin domain-containing protein</fullName>
    </recommendedName>
</protein>
<organism evidence="3 4">
    <name type="scientific">Genlisea aurea</name>
    <dbReference type="NCBI Taxonomy" id="192259"/>
    <lineage>
        <taxon>Eukaryota</taxon>
        <taxon>Viridiplantae</taxon>
        <taxon>Streptophyta</taxon>
        <taxon>Embryophyta</taxon>
        <taxon>Tracheophyta</taxon>
        <taxon>Spermatophyta</taxon>
        <taxon>Magnoliopsida</taxon>
        <taxon>eudicotyledons</taxon>
        <taxon>Gunneridae</taxon>
        <taxon>Pentapetalae</taxon>
        <taxon>asterids</taxon>
        <taxon>lamiids</taxon>
        <taxon>Lamiales</taxon>
        <taxon>Lentibulariaceae</taxon>
        <taxon>Genlisea</taxon>
    </lineage>
</organism>
<evidence type="ECO:0000256" key="1">
    <source>
        <dbReference type="SAM" id="MobiDB-lite"/>
    </source>
</evidence>
<feature type="compositionally biased region" description="Pro residues" evidence="1">
    <location>
        <begin position="48"/>
        <end position="58"/>
    </location>
</feature>
<reference evidence="3 4" key="1">
    <citation type="journal article" date="2013" name="BMC Genomics">
        <title>The miniature genome of a carnivorous plant Genlisea aurea contains a low number of genes and short non-coding sequences.</title>
        <authorList>
            <person name="Leushkin E.V."/>
            <person name="Sutormin R.A."/>
            <person name="Nabieva E.R."/>
            <person name="Penin A.A."/>
            <person name="Kondrashov A.S."/>
            <person name="Logacheva M.D."/>
        </authorList>
    </citation>
    <scope>NUCLEOTIDE SEQUENCE [LARGE SCALE GENOMIC DNA]</scope>
</reference>
<dbReference type="PROSITE" id="PS51354">
    <property type="entry name" value="GLUTAREDOXIN_2"/>
    <property type="match status" value="1"/>
</dbReference>
<dbReference type="OrthoDB" id="423313at2759"/>
<dbReference type="Pfam" id="PF00462">
    <property type="entry name" value="Glutaredoxin"/>
    <property type="match status" value="1"/>
</dbReference>
<keyword evidence="4" id="KW-1185">Reference proteome</keyword>
<dbReference type="SUPFAM" id="SSF52833">
    <property type="entry name" value="Thioredoxin-like"/>
    <property type="match status" value="1"/>
</dbReference>
<feature type="region of interest" description="Disordered" evidence="1">
    <location>
        <begin position="15"/>
        <end position="64"/>
    </location>
</feature>
<gene>
    <name evidence="3" type="ORF">M569_15074</name>
</gene>
<evidence type="ECO:0000259" key="2">
    <source>
        <dbReference type="Pfam" id="PF00462"/>
    </source>
</evidence>
<dbReference type="Proteomes" id="UP000015453">
    <property type="component" value="Unassembled WGS sequence"/>
</dbReference>
<feature type="domain" description="Glutaredoxin" evidence="2">
    <location>
        <begin position="72"/>
        <end position="138"/>
    </location>
</feature>
<proteinExistence type="predicted"/>
<name>S8BYS0_9LAMI</name>